<evidence type="ECO:0000256" key="1">
    <source>
        <dbReference type="SAM" id="MobiDB-lite"/>
    </source>
</evidence>
<evidence type="ECO:0000313" key="2">
    <source>
        <dbReference type="EMBL" id="KIM37138.1"/>
    </source>
</evidence>
<reference evidence="3" key="2">
    <citation type="submission" date="2015-01" db="EMBL/GenBank/DDBJ databases">
        <title>Evolutionary Origins and Diversification of the Mycorrhizal Mutualists.</title>
        <authorList>
            <consortium name="DOE Joint Genome Institute"/>
            <consortium name="Mycorrhizal Genomics Consortium"/>
            <person name="Kohler A."/>
            <person name="Kuo A."/>
            <person name="Nagy L.G."/>
            <person name="Floudas D."/>
            <person name="Copeland A."/>
            <person name="Barry K.W."/>
            <person name="Cichocki N."/>
            <person name="Veneault-Fourrey C."/>
            <person name="LaButti K."/>
            <person name="Lindquist E.A."/>
            <person name="Lipzen A."/>
            <person name="Lundell T."/>
            <person name="Morin E."/>
            <person name="Murat C."/>
            <person name="Riley R."/>
            <person name="Ohm R."/>
            <person name="Sun H."/>
            <person name="Tunlid A."/>
            <person name="Henrissat B."/>
            <person name="Grigoriev I.V."/>
            <person name="Hibbett D.S."/>
            <person name="Martin F."/>
        </authorList>
    </citation>
    <scope>NUCLEOTIDE SEQUENCE [LARGE SCALE GENOMIC DNA]</scope>
    <source>
        <strain evidence="3">h7</strain>
    </source>
</reference>
<protein>
    <submittedName>
        <fullName evidence="2">Uncharacterized protein</fullName>
    </submittedName>
</protein>
<reference evidence="2 3" key="1">
    <citation type="submission" date="2014-04" db="EMBL/GenBank/DDBJ databases">
        <authorList>
            <consortium name="DOE Joint Genome Institute"/>
            <person name="Kuo A."/>
            <person name="Gay G."/>
            <person name="Dore J."/>
            <person name="Kohler A."/>
            <person name="Nagy L.G."/>
            <person name="Floudas D."/>
            <person name="Copeland A."/>
            <person name="Barry K.W."/>
            <person name="Cichocki N."/>
            <person name="Veneault-Fourrey C."/>
            <person name="LaButti K."/>
            <person name="Lindquist E.A."/>
            <person name="Lipzen A."/>
            <person name="Lundell T."/>
            <person name="Morin E."/>
            <person name="Murat C."/>
            <person name="Sun H."/>
            <person name="Tunlid A."/>
            <person name="Henrissat B."/>
            <person name="Grigoriev I.V."/>
            <person name="Hibbett D.S."/>
            <person name="Martin F."/>
            <person name="Nordberg H.P."/>
            <person name="Cantor M.N."/>
            <person name="Hua S.X."/>
        </authorList>
    </citation>
    <scope>NUCLEOTIDE SEQUENCE [LARGE SCALE GENOMIC DNA]</scope>
    <source>
        <strain evidence="3">h7</strain>
    </source>
</reference>
<organism evidence="2 3">
    <name type="scientific">Hebeloma cylindrosporum</name>
    <dbReference type="NCBI Taxonomy" id="76867"/>
    <lineage>
        <taxon>Eukaryota</taxon>
        <taxon>Fungi</taxon>
        <taxon>Dikarya</taxon>
        <taxon>Basidiomycota</taxon>
        <taxon>Agaricomycotina</taxon>
        <taxon>Agaricomycetes</taxon>
        <taxon>Agaricomycetidae</taxon>
        <taxon>Agaricales</taxon>
        <taxon>Agaricineae</taxon>
        <taxon>Hymenogastraceae</taxon>
        <taxon>Hebeloma</taxon>
    </lineage>
</organism>
<feature type="region of interest" description="Disordered" evidence="1">
    <location>
        <begin position="114"/>
        <end position="159"/>
    </location>
</feature>
<gene>
    <name evidence="2" type="ORF">M413DRAFT_423599</name>
</gene>
<dbReference type="Proteomes" id="UP000053424">
    <property type="component" value="Unassembled WGS sequence"/>
</dbReference>
<dbReference type="AlphaFoldDB" id="A0A0C2XH17"/>
<proteinExistence type="predicted"/>
<evidence type="ECO:0000313" key="3">
    <source>
        <dbReference type="Proteomes" id="UP000053424"/>
    </source>
</evidence>
<dbReference type="HOGENOM" id="CLU_1660981_0_0_1"/>
<name>A0A0C2XH17_HEBCY</name>
<accession>A0A0C2XH17</accession>
<keyword evidence="3" id="KW-1185">Reference proteome</keyword>
<feature type="compositionally biased region" description="Polar residues" evidence="1">
    <location>
        <begin position="121"/>
        <end position="152"/>
    </location>
</feature>
<sequence length="159" mass="17154">MTDLIVHTPLPLEANSPPSPYSASGVLSRGAHAKAPVRSRVLCKFSIPLSSFPSTPRSFLESLRRLLRVFGLGRIQEPQLMGIERMKRISGASLMRVIREYTIGDMTPAKCVAPPVPTDAPTKSSSVSAATDPATKSRTVSARSSTAISIDLQTRRKLP</sequence>
<dbReference type="EMBL" id="KN831799">
    <property type="protein sequence ID" value="KIM37138.1"/>
    <property type="molecule type" value="Genomic_DNA"/>
</dbReference>